<feature type="region of interest" description="Disordered" evidence="1">
    <location>
        <begin position="67"/>
        <end position="87"/>
    </location>
</feature>
<gene>
    <name evidence="2" type="ORF">FQ775_11240</name>
</gene>
<dbReference type="RefSeq" id="WP_146299553.1">
    <property type="nucleotide sequence ID" value="NZ_CP042301.2"/>
</dbReference>
<keyword evidence="3" id="KW-1185">Reference proteome</keyword>
<evidence type="ECO:0000313" key="3">
    <source>
        <dbReference type="Proteomes" id="UP000321389"/>
    </source>
</evidence>
<proteinExistence type="predicted"/>
<feature type="compositionally biased region" description="Basic and acidic residues" evidence="1">
    <location>
        <begin position="71"/>
        <end position="80"/>
    </location>
</feature>
<accession>A0A5B8L001</accession>
<dbReference type="Proteomes" id="UP000321389">
    <property type="component" value="Chromosome"/>
</dbReference>
<reference evidence="2" key="1">
    <citation type="submission" date="2020-04" db="EMBL/GenBank/DDBJ databases">
        <title>Nitratireductor sp. nov. isolated from mangrove soil.</title>
        <authorList>
            <person name="Ye Y."/>
        </authorList>
    </citation>
    <scope>NUCLEOTIDE SEQUENCE</scope>
    <source>
        <strain evidence="2">SY7</strain>
    </source>
</reference>
<name>A0A5B8L001_9HYPH</name>
<organism evidence="2 3">
    <name type="scientific">Nitratireductor mangrovi</name>
    <dbReference type="NCBI Taxonomy" id="2599600"/>
    <lineage>
        <taxon>Bacteria</taxon>
        <taxon>Pseudomonadati</taxon>
        <taxon>Pseudomonadota</taxon>
        <taxon>Alphaproteobacteria</taxon>
        <taxon>Hyphomicrobiales</taxon>
        <taxon>Phyllobacteriaceae</taxon>
        <taxon>Nitratireductor</taxon>
    </lineage>
</organism>
<dbReference type="EMBL" id="CP042301">
    <property type="protein sequence ID" value="QDZ00908.1"/>
    <property type="molecule type" value="Genomic_DNA"/>
</dbReference>
<protein>
    <submittedName>
        <fullName evidence="2">Uncharacterized protein</fullName>
    </submittedName>
</protein>
<sequence length="87" mass="9710">MAKLSIRLMPSARQHTHSPDALREAAMAAFSAAGGGDIRVLAFSCEGRHYALSTRIVVEVDWLPGRVPPRVLREPSDKRLPPRRRRP</sequence>
<dbReference type="OrthoDB" id="9944291at2"/>
<evidence type="ECO:0000256" key="1">
    <source>
        <dbReference type="SAM" id="MobiDB-lite"/>
    </source>
</evidence>
<evidence type="ECO:0000313" key="2">
    <source>
        <dbReference type="EMBL" id="QDZ00908.1"/>
    </source>
</evidence>
<dbReference type="AlphaFoldDB" id="A0A5B8L001"/>
<dbReference type="KEGG" id="niy:FQ775_11240"/>